<comment type="caution">
    <text evidence="1">The sequence shown here is derived from an EMBL/GenBank/DDBJ whole genome shotgun (WGS) entry which is preliminary data.</text>
</comment>
<sequence length="417" mass="47592">MTKKLIAVVMIICIGITALTGCGKKTVSKAVLKNDMEKTEINDIGVSKDDSQPYWGTYVHTFAAADGGYYYIGKWNNAFFLLFFDKDTKECYPVCGKADCTHDNMECNAYVGYQYSKNRQTTTYYLDSAVYYYKDNVYLLDTNGYLVRFSTDGSTREKIAVVYAYGGESGTNLVFHDDYVYVYNLLGHLGNEEEAVETIKRYSLDGKKEETVLEYTGTGAAITRAKSYGERLYFLIETATMSKDEKANKVIMNSRYNSLYAYDYKTGTAGKVLEGSITDYCIDEVSGNIYYYEYNDGMYCYNVKSKEKNKIFDGSEETRKMELSFDGKYVYADNRFWSIEAARSYQTYDRKCVVYSTDGKLINTISCKGETFAFFGDEDYMFAEVEFEEKSSSGSKSGLAYIKKDDMGKECKWTELK</sequence>
<evidence type="ECO:0008006" key="3">
    <source>
        <dbReference type="Google" id="ProtNLM"/>
    </source>
</evidence>
<gene>
    <name evidence="1" type="ORF">H8S01_01990</name>
</gene>
<proteinExistence type="predicted"/>
<dbReference type="Gene3D" id="2.130.10.10">
    <property type="entry name" value="YVTN repeat-like/Quinoprotein amine dehydrogenase"/>
    <property type="match status" value="1"/>
</dbReference>
<dbReference type="EMBL" id="JACOPD010000001">
    <property type="protein sequence ID" value="MBC5679735.1"/>
    <property type="molecule type" value="Genomic_DNA"/>
</dbReference>
<dbReference type="InterPro" id="IPR015943">
    <property type="entry name" value="WD40/YVTN_repeat-like_dom_sf"/>
</dbReference>
<organism evidence="1 2">
    <name type="scientific">Lachnospira hominis</name>
    <name type="common">ex Liu et al. 2021</name>
    <dbReference type="NCBI Taxonomy" id="2763051"/>
    <lineage>
        <taxon>Bacteria</taxon>
        <taxon>Bacillati</taxon>
        <taxon>Bacillota</taxon>
        <taxon>Clostridia</taxon>
        <taxon>Lachnospirales</taxon>
        <taxon>Lachnospiraceae</taxon>
        <taxon>Lachnospira</taxon>
    </lineage>
</organism>
<dbReference type="SUPFAM" id="SSF101898">
    <property type="entry name" value="NHL repeat"/>
    <property type="match status" value="1"/>
</dbReference>
<evidence type="ECO:0000313" key="1">
    <source>
        <dbReference type="EMBL" id="MBC5679735.1"/>
    </source>
</evidence>
<dbReference type="RefSeq" id="WP_186835987.1">
    <property type="nucleotide sequence ID" value="NZ_JACOPD010000001.1"/>
</dbReference>
<dbReference type="Proteomes" id="UP000628463">
    <property type="component" value="Unassembled WGS sequence"/>
</dbReference>
<name>A0ABR7FYI5_9FIRM</name>
<evidence type="ECO:0000313" key="2">
    <source>
        <dbReference type="Proteomes" id="UP000628463"/>
    </source>
</evidence>
<keyword evidence="2" id="KW-1185">Reference proteome</keyword>
<reference evidence="1 2" key="1">
    <citation type="submission" date="2020-08" db="EMBL/GenBank/DDBJ databases">
        <title>Genome public.</title>
        <authorList>
            <person name="Liu C."/>
            <person name="Sun Q."/>
        </authorList>
    </citation>
    <scope>NUCLEOTIDE SEQUENCE [LARGE SCALE GENOMIC DNA]</scope>
    <source>
        <strain evidence="1 2">NSJ-43</strain>
    </source>
</reference>
<accession>A0ABR7FYI5</accession>
<dbReference type="PROSITE" id="PS51257">
    <property type="entry name" value="PROKAR_LIPOPROTEIN"/>
    <property type="match status" value="1"/>
</dbReference>
<protein>
    <recommendedName>
        <fullName evidence="3">DUF5050 domain-containing protein</fullName>
    </recommendedName>
</protein>